<evidence type="ECO:0000256" key="4">
    <source>
        <dbReference type="ARBA" id="ARBA00011738"/>
    </source>
</evidence>
<comment type="subunit">
    <text evidence="4">Homodimer.</text>
</comment>
<dbReference type="RefSeq" id="WP_089348786.1">
    <property type="nucleotide sequence ID" value="NZ_BJUM01000023.1"/>
</dbReference>
<dbReference type="InterPro" id="IPR048950">
    <property type="entry name" value="Ppx_GppA_C"/>
</dbReference>
<dbReference type="GO" id="GO:0006798">
    <property type="term" value="P:polyphosphate catabolic process"/>
    <property type="evidence" value="ECO:0007669"/>
    <property type="project" value="TreeGrafter"/>
</dbReference>
<dbReference type="GO" id="GO:0005886">
    <property type="term" value="C:plasma membrane"/>
    <property type="evidence" value="ECO:0007669"/>
    <property type="project" value="UniProtKB-SubCell"/>
</dbReference>
<evidence type="ECO:0000256" key="10">
    <source>
        <dbReference type="ARBA" id="ARBA00047607"/>
    </source>
</evidence>
<dbReference type="PANTHER" id="PTHR30005">
    <property type="entry name" value="EXOPOLYPHOSPHATASE"/>
    <property type="match status" value="1"/>
</dbReference>
<evidence type="ECO:0000259" key="12">
    <source>
        <dbReference type="Pfam" id="PF21447"/>
    </source>
</evidence>
<protein>
    <recommendedName>
        <fullName evidence="6">Exopolyphosphatase</fullName>
        <ecNumber evidence="5">3.6.1.11</ecNumber>
    </recommendedName>
</protein>
<comment type="subcellular location">
    <subcellularLocation>
        <location evidence="2">Cell membrane</location>
        <topology evidence="2">Peripheral membrane protein</topology>
    </subcellularLocation>
</comment>
<dbReference type="Pfam" id="PF21447">
    <property type="entry name" value="Ppx-GppA_III"/>
    <property type="match status" value="1"/>
</dbReference>
<dbReference type="PIRSF" id="PIRSF001267">
    <property type="entry name" value="Pyrophosphatase_GppA_Ppx"/>
    <property type="match status" value="1"/>
</dbReference>
<evidence type="ECO:0000256" key="8">
    <source>
        <dbReference type="ARBA" id="ARBA00022801"/>
    </source>
</evidence>
<keyword evidence="7" id="KW-1003">Cell membrane</keyword>
<dbReference type="Gene3D" id="3.30.420.40">
    <property type="match status" value="1"/>
</dbReference>
<organism evidence="13 14">
    <name type="scientific">Pseudoalteromonas espejiana</name>
    <dbReference type="NCBI Taxonomy" id="28107"/>
    <lineage>
        <taxon>Bacteria</taxon>
        <taxon>Pseudomonadati</taxon>
        <taxon>Pseudomonadota</taxon>
        <taxon>Gammaproteobacteria</taxon>
        <taxon>Alteromonadales</taxon>
        <taxon>Pseudoalteromonadaceae</taxon>
        <taxon>Pseudoalteromonas</taxon>
    </lineage>
</organism>
<dbReference type="FunFam" id="3.30.420.150:FF:000001">
    <property type="entry name" value="Guanosine-5'-triphosphate,3'-diphosphate pyrophosphatase"/>
    <property type="match status" value="1"/>
</dbReference>
<dbReference type="InterPro" id="IPR003695">
    <property type="entry name" value="Ppx_GppA_N"/>
</dbReference>
<evidence type="ECO:0000256" key="6">
    <source>
        <dbReference type="ARBA" id="ARBA00020416"/>
    </source>
</evidence>
<dbReference type="SUPFAM" id="SSF53067">
    <property type="entry name" value="Actin-like ATPase domain"/>
    <property type="match status" value="2"/>
</dbReference>
<evidence type="ECO:0000313" key="14">
    <source>
        <dbReference type="Proteomes" id="UP000321419"/>
    </source>
</evidence>
<evidence type="ECO:0000313" key="13">
    <source>
        <dbReference type="EMBL" id="GEK55606.1"/>
    </source>
</evidence>
<comment type="similarity">
    <text evidence="3">Belongs to the GppA/Ppx family.</text>
</comment>
<comment type="caution">
    <text evidence="13">The sequence shown here is derived from an EMBL/GenBank/DDBJ whole genome shotgun (WGS) entry which is preliminary data.</text>
</comment>
<dbReference type="InterPro" id="IPR022371">
    <property type="entry name" value="Exopolyphosphatase"/>
</dbReference>
<gene>
    <name evidence="13" type="ORF">PES01_24510</name>
</gene>
<dbReference type="Pfam" id="PF02541">
    <property type="entry name" value="Ppx-GppA"/>
    <property type="match status" value="1"/>
</dbReference>
<dbReference type="SUPFAM" id="SSF109604">
    <property type="entry name" value="HD-domain/PDEase-like"/>
    <property type="match status" value="1"/>
</dbReference>
<feature type="domain" description="Ppx/GppA phosphatase N-terminal" evidence="11">
    <location>
        <begin position="20"/>
        <end position="301"/>
    </location>
</feature>
<sequence length="495" mass="56032">MNDHPSIAAVDLGSNSFHLVVAREVNGTLQILHKEKQRVYLADGLDDKFRLSQEAIDRALIVLKQFAKTLQDFPASNVKVAATYTFRRAKNINAFLAQASRVFPFHIDVIAGQEEARLIYQGVAHYVHNEENRLVIDIGGGSTELIIGKHFKHKLLSSRNMGCVSFTKQFFNDGNITAKRFNKAQIRAEQEIEAIFANYVSENWQTVIGTSGTIKSILAMISAKKPHQPTITFNDLLELKQQFISTKKIDNLNIEGLTPERQQSMCGGLAILIAIFTEFAIKELTYGDFSLREGLLHEMQQKLADKDIRSNTINNLSERYTADKAHGERVADTAIWLYKQLKNVWHLDNNDDVALLTWAAKLHEIGLSINSSGINKHSAYIVANSQLPGFTQQEQLILSSLIRFYRKKIKLDELPEFLTISQKHVLKLIVILRLAILFNQKRQVSLKPDMKINASNLGVFINFCDNYLQEHTLLQADLALEQRYLKKVGIALECS</sequence>
<dbReference type="AlphaFoldDB" id="A0A510XX34"/>
<evidence type="ECO:0000256" key="3">
    <source>
        <dbReference type="ARBA" id="ARBA00007125"/>
    </source>
</evidence>
<evidence type="ECO:0000256" key="7">
    <source>
        <dbReference type="ARBA" id="ARBA00022475"/>
    </source>
</evidence>
<dbReference type="PANTHER" id="PTHR30005:SF14">
    <property type="entry name" value="EXOPOLYPHOSPHATASE"/>
    <property type="match status" value="1"/>
</dbReference>
<feature type="domain" description="Ppx/GppA phosphatase C-terminal" evidence="12">
    <location>
        <begin position="308"/>
        <end position="482"/>
    </location>
</feature>
<dbReference type="CDD" id="cd24053">
    <property type="entry name" value="ASKHA_NBD_EcPPX-GppA-like"/>
    <property type="match status" value="1"/>
</dbReference>
<dbReference type="Gene3D" id="3.30.420.150">
    <property type="entry name" value="Exopolyphosphatase. Domain 2"/>
    <property type="match status" value="1"/>
</dbReference>
<evidence type="ECO:0000256" key="2">
    <source>
        <dbReference type="ARBA" id="ARBA00004202"/>
    </source>
</evidence>
<evidence type="ECO:0000256" key="9">
    <source>
        <dbReference type="ARBA" id="ARBA00023136"/>
    </source>
</evidence>
<keyword evidence="9" id="KW-0472">Membrane</keyword>
<dbReference type="Proteomes" id="UP000321419">
    <property type="component" value="Unassembled WGS sequence"/>
</dbReference>
<dbReference type="EC" id="3.6.1.11" evidence="5"/>
<proteinExistence type="inferred from homology"/>
<dbReference type="OrthoDB" id="9793035at2"/>
<dbReference type="Gene3D" id="1.10.3210.10">
    <property type="entry name" value="Hypothetical protein af1432"/>
    <property type="match status" value="1"/>
</dbReference>
<dbReference type="InterPro" id="IPR030673">
    <property type="entry name" value="PyroPPase_GppA_Ppx"/>
</dbReference>
<keyword evidence="8" id="KW-0378">Hydrolase</keyword>
<comment type="catalytic activity">
    <reaction evidence="10">
        <text>[phosphate](n) + H2O = [phosphate](n-1) + phosphate + H(+)</text>
        <dbReference type="Rhea" id="RHEA:21528"/>
        <dbReference type="Rhea" id="RHEA-COMP:9859"/>
        <dbReference type="Rhea" id="RHEA-COMP:14279"/>
        <dbReference type="ChEBI" id="CHEBI:15377"/>
        <dbReference type="ChEBI" id="CHEBI:15378"/>
        <dbReference type="ChEBI" id="CHEBI:16838"/>
        <dbReference type="ChEBI" id="CHEBI:43474"/>
        <dbReference type="EC" id="3.6.1.11"/>
    </reaction>
</comment>
<dbReference type="InterPro" id="IPR050273">
    <property type="entry name" value="GppA/Ppx_hydrolase"/>
</dbReference>
<dbReference type="InterPro" id="IPR043129">
    <property type="entry name" value="ATPase_NBD"/>
</dbReference>
<name>A0A510XX34_9GAMM</name>
<evidence type="ECO:0000259" key="11">
    <source>
        <dbReference type="Pfam" id="PF02541"/>
    </source>
</evidence>
<keyword evidence="14" id="KW-1185">Reference proteome</keyword>
<evidence type="ECO:0000256" key="5">
    <source>
        <dbReference type="ARBA" id="ARBA00012451"/>
    </source>
</evidence>
<dbReference type="EMBL" id="BJUM01000023">
    <property type="protein sequence ID" value="GEK55606.1"/>
    <property type="molecule type" value="Genomic_DNA"/>
</dbReference>
<accession>A0A510XX34</accession>
<comment type="cofactor">
    <cofactor evidence="1">
        <name>Mg(2+)</name>
        <dbReference type="ChEBI" id="CHEBI:18420"/>
    </cofactor>
</comment>
<dbReference type="NCBIfam" id="TIGR03706">
    <property type="entry name" value="exo_poly_only"/>
    <property type="match status" value="1"/>
</dbReference>
<evidence type="ECO:0000256" key="1">
    <source>
        <dbReference type="ARBA" id="ARBA00001946"/>
    </source>
</evidence>
<reference evidence="13 14" key="1">
    <citation type="submission" date="2019-07" db="EMBL/GenBank/DDBJ databases">
        <title>Whole genome shotgun sequence of Pseudoalteromonas espejiana NBRC 102222.</title>
        <authorList>
            <person name="Hosoyama A."/>
            <person name="Uohara A."/>
            <person name="Ohji S."/>
            <person name="Ichikawa N."/>
        </authorList>
    </citation>
    <scope>NUCLEOTIDE SEQUENCE [LARGE SCALE GENOMIC DNA]</scope>
    <source>
        <strain evidence="13 14">NBRC 102222</strain>
    </source>
</reference>
<dbReference type="GO" id="GO:0004309">
    <property type="term" value="F:exopolyphosphatase activity"/>
    <property type="evidence" value="ECO:0007669"/>
    <property type="project" value="UniProtKB-EC"/>
</dbReference>
<dbReference type="FunFam" id="3.30.420.40:FF:000023">
    <property type="entry name" value="Guanosine-5'-triphosphate,3'-diphosphate pyrophosphatase"/>
    <property type="match status" value="1"/>
</dbReference>